<keyword evidence="2" id="KW-1133">Transmembrane helix</keyword>
<dbReference type="InterPro" id="IPR000620">
    <property type="entry name" value="EamA_dom"/>
</dbReference>
<keyword evidence="2" id="KW-0812">Transmembrane</keyword>
<dbReference type="Pfam" id="PF00892">
    <property type="entry name" value="EamA"/>
    <property type="match status" value="2"/>
</dbReference>
<evidence type="ECO:0000313" key="4">
    <source>
        <dbReference type="EMBL" id="MDH6180465.1"/>
    </source>
</evidence>
<gene>
    <name evidence="4" type="ORF">M2152_000647</name>
</gene>
<feature type="transmembrane region" description="Helical" evidence="2">
    <location>
        <begin position="270"/>
        <end position="289"/>
    </location>
</feature>
<proteinExistence type="inferred from homology"/>
<dbReference type="EMBL" id="JARXVQ010000001">
    <property type="protein sequence ID" value="MDH6180465.1"/>
    <property type="molecule type" value="Genomic_DNA"/>
</dbReference>
<evidence type="ECO:0000313" key="5">
    <source>
        <dbReference type="Proteomes" id="UP001160142"/>
    </source>
</evidence>
<feature type="transmembrane region" description="Helical" evidence="2">
    <location>
        <begin position="188"/>
        <end position="211"/>
    </location>
</feature>
<feature type="transmembrane region" description="Helical" evidence="2">
    <location>
        <begin position="105"/>
        <end position="126"/>
    </location>
</feature>
<evidence type="ECO:0000256" key="1">
    <source>
        <dbReference type="ARBA" id="ARBA00007362"/>
    </source>
</evidence>
<reference evidence="4 5" key="1">
    <citation type="submission" date="2023-04" db="EMBL/GenBank/DDBJ databases">
        <title>Genome Encyclopedia of Bacteria and Archaea VI: Functional Genomics of Type Strains.</title>
        <authorList>
            <person name="Whitman W."/>
        </authorList>
    </citation>
    <scope>NUCLEOTIDE SEQUENCE [LARGE SCALE GENOMIC DNA]</scope>
    <source>
        <strain evidence="4 5">SG_E_30_P1</strain>
    </source>
</reference>
<feature type="transmembrane region" description="Helical" evidence="2">
    <location>
        <begin position="49"/>
        <end position="70"/>
    </location>
</feature>
<dbReference type="Proteomes" id="UP001160142">
    <property type="component" value="Unassembled WGS sequence"/>
</dbReference>
<accession>A0ABT6KKD6</accession>
<dbReference type="PANTHER" id="PTHR22911">
    <property type="entry name" value="ACYL-MALONYL CONDENSING ENZYME-RELATED"/>
    <property type="match status" value="1"/>
</dbReference>
<keyword evidence="2" id="KW-0472">Membrane</keyword>
<feature type="transmembrane region" description="Helical" evidence="2">
    <location>
        <begin position="244"/>
        <end position="264"/>
    </location>
</feature>
<feature type="transmembrane region" description="Helical" evidence="2">
    <location>
        <begin position="82"/>
        <end position="99"/>
    </location>
</feature>
<evidence type="ECO:0000259" key="3">
    <source>
        <dbReference type="Pfam" id="PF00892"/>
    </source>
</evidence>
<name>A0ABT6KKD6_9MICO</name>
<dbReference type="InterPro" id="IPR037185">
    <property type="entry name" value="EmrE-like"/>
</dbReference>
<organism evidence="4 5">
    <name type="scientific">Antiquaquibacter oligotrophicus</name>
    <dbReference type="NCBI Taxonomy" id="2880260"/>
    <lineage>
        <taxon>Bacteria</taxon>
        <taxon>Bacillati</taxon>
        <taxon>Actinomycetota</taxon>
        <taxon>Actinomycetes</taxon>
        <taxon>Micrococcales</taxon>
        <taxon>Microbacteriaceae</taxon>
        <taxon>Antiquaquibacter</taxon>
    </lineage>
</organism>
<dbReference type="SUPFAM" id="SSF103481">
    <property type="entry name" value="Multidrug resistance efflux transporter EmrE"/>
    <property type="match status" value="2"/>
</dbReference>
<protein>
    <submittedName>
        <fullName evidence="4">Inner membrane transporter RhtA</fullName>
    </submittedName>
</protein>
<feature type="domain" description="EamA" evidence="3">
    <location>
        <begin position="23"/>
        <end position="147"/>
    </location>
</feature>
<comment type="similarity">
    <text evidence="1">Belongs to the EamA transporter family.</text>
</comment>
<feature type="transmembrane region" description="Helical" evidence="2">
    <location>
        <begin position="156"/>
        <end position="176"/>
    </location>
</feature>
<sequence>MSPSVRTLVLNVIQSRATSRALLGTVLVVLASSSVQISAALSHSLFDRLGPLGVSGLRFAIAALVMLLLMRPRIAGRSRAEWFSIVLYGLSIAAMNVFMYQALSFLPLGVAITMEFLGPFAIALLASRRPRQALFAIIGLVGIILIVRPTATFDMVGIVCGALAAASLAGYIVIADRIGRRGGGSPELALALCVAAAVTSPFAVTAAGSVVLGDLPILAASALLGVVLAFSVDFLAVKVAGARAVAILLSLDPVLAAIIGATTLGEHLDGITLVGMVCVSVAGGLATFTRNTASAKRTRGVVHESKPIEGHAL</sequence>
<dbReference type="RefSeq" id="WP_322132816.1">
    <property type="nucleotide sequence ID" value="NZ_CP085036.1"/>
</dbReference>
<comment type="caution">
    <text evidence="4">The sequence shown here is derived from an EMBL/GenBank/DDBJ whole genome shotgun (WGS) entry which is preliminary data.</text>
</comment>
<feature type="domain" description="EamA" evidence="3">
    <location>
        <begin position="156"/>
        <end position="280"/>
    </location>
</feature>
<dbReference type="PANTHER" id="PTHR22911:SF37">
    <property type="entry name" value="THREONINE_HOMOSERINE EXPORTER RHTA"/>
    <property type="match status" value="1"/>
</dbReference>
<feature type="transmembrane region" description="Helical" evidence="2">
    <location>
        <begin position="133"/>
        <end position="150"/>
    </location>
</feature>
<evidence type="ECO:0000256" key="2">
    <source>
        <dbReference type="SAM" id="Phobius"/>
    </source>
</evidence>
<keyword evidence="5" id="KW-1185">Reference proteome</keyword>
<feature type="transmembrane region" description="Helical" evidence="2">
    <location>
        <begin position="217"/>
        <end position="237"/>
    </location>
</feature>